<feature type="compositionally biased region" description="Polar residues" evidence="1">
    <location>
        <begin position="1303"/>
        <end position="1312"/>
    </location>
</feature>
<feature type="compositionally biased region" description="Polar residues" evidence="1">
    <location>
        <begin position="755"/>
        <end position="770"/>
    </location>
</feature>
<feature type="region of interest" description="Disordered" evidence="1">
    <location>
        <begin position="729"/>
        <end position="779"/>
    </location>
</feature>
<feature type="region of interest" description="Disordered" evidence="1">
    <location>
        <begin position="1648"/>
        <end position="1719"/>
    </location>
</feature>
<feature type="region of interest" description="Disordered" evidence="1">
    <location>
        <begin position="923"/>
        <end position="946"/>
    </location>
</feature>
<feature type="compositionally biased region" description="Polar residues" evidence="1">
    <location>
        <begin position="1359"/>
        <end position="1378"/>
    </location>
</feature>
<dbReference type="SUPFAM" id="SSF82199">
    <property type="entry name" value="SET domain"/>
    <property type="match status" value="1"/>
</dbReference>
<feature type="region of interest" description="Disordered" evidence="1">
    <location>
        <begin position="1023"/>
        <end position="1117"/>
    </location>
</feature>
<dbReference type="SUPFAM" id="SSF50729">
    <property type="entry name" value="PH domain-like"/>
    <property type="match status" value="1"/>
</dbReference>
<feature type="compositionally biased region" description="Low complexity" evidence="1">
    <location>
        <begin position="1672"/>
        <end position="1692"/>
    </location>
</feature>
<feature type="domain" description="PH" evidence="2">
    <location>
        <begin position="1555"/>
        <end position="1874"/>
    </location>
</feature>
<feature type="compositionally biased region" description="Polar residues" evidence="1">
    <location>
        <begin position="1648"/>
        <end position="1665"/>
    </location>
</feature>
<feature type="compositionally biased region" description="Low complexity" evidence="1">
    <location>
        <begin position="1700"/>
        <end position="1719"/>
    </location>
</feature>
<dbReference type="Gene3D" id="2.170.270.10">
    <property type="entry name" value="SET domain"/>
    <property type="match status" value="1"/>
</dbReference>
<dbReference type="InterPro" id="IPR011993">
    <property type="entry name" value="PH-like_dom_sf"/>
</dbReference>
<feature type="compositionally biased region" description="Low complexity" evidence="1">
    <location>
        <begin position="1132"/>
        <end position="1148"/>
    </location>
</feature>
<feature type="region of interest" description="Disordered" evidence="1">
    <location>
        <begin position="1"/>
        <end position="21"/>
    </location>
</feature>
<accession>A0A0F7SI44</accession>
<sequence length="1956" mass="211769">MELQPVASTSTTSALPSVQTNNSLQPSFDDAYLLYKRVHEELYSNLPATPSQLSYLCNIAKPQVETNYHCALYDPDESMLIMEEEPVKSLPESKLVEVQFLGGGSESSSWRDATPEDVTLVPGLGAGLSAEWAKCLICYGTNIVQPEPPYVFARILKRSAYTPDEKNMQYVPTISTINPSNPPFNLRHYVITYDEQGLGSLEHHDAKDDCILYEFLGRLLHAYPDLDFDLLDSYEFLPLASVEITNLPIHNDMIPYPSSSLTSLRTEKYSQWGNSYNPLVECRRAIGEPSYRAVLKDQEASFCPMAGCGEYDCQVHTAYLDDSSSFVNAKNKGDPISINQLYLDTKKKGPCGPTCFLKVFGDRSRKTFEKDLFDQVTSTKPWPDEQIEELMTLIMAIPDFTPCQMVDLFMNEDGSQSYTCADYFIHRSKVMDLVEPRPSFTRKAKKPRTELGLVTTKGHVRLVFTATGTAIALQTVQEDTQDWLWVPDIDVLDPDSNQCGNINIQKGHTKRVRIRPSSHGLGLFVAPGEFIEEGEFIIEYKGEIISEFESNRRGQIYSQGFRNYQFDLNRDQGVDAYRKGNESRFINQPDPDKRQSTGGVGEANCCVRVLHVLGEHRIGVFARGQPSSFESPCHLGLSCFCSLILVSGKQGNRGLESPIRVSSEESLSLRLCLTTHHEGRARKHPYMPQIFKRKTSVDEGTGIRKRSMDIPAAGTAPVKAFKSIFSKHSPAAPVDTASPIPTSRKSLDPKASLVQADNLTDSPNLTSGRTAENPAQIVAPRQQQVSSFMISDTADKPSLSAASVTSNFSSAMSEGGSSPVVPDISSTPTTPSPSGDLITLDPPSASAHVPSYKTKAIPPPLPAFKRKPSRADVPAILSPRILSPRMTGSSSMPFATEPSFSNMNGTIPSFFTSTPFSAGGSMDNTTGESSNTSMTASFSSSSSTNTATYNPYFQSGSVNSERSMTASRPLPATRKSLVSAFPRQVPSPMPLTNLPMLPPMSPTPRAENPKRTVRAMPMMFMTGQSAHGPHEEQEEDDDSGDSDTDSEDEARRSVGAARPTAAAIPFPRVSNESNSTSTSGWTGQTKRFSSSMISVDSINEGDTHPNGPPRNEQKRGSIDAFRLDNYTIYGPVSSSDLLPASSPLTAPLSDRRKVSQPQLDLHSVSPSLSPDLNALSEPSTSLKIIPAIPSSNSSRNPLGSFDRFANSEWALPAPSESEPSKLPVGAWTTFSMATPGATPGIFTGGTKTPSAEKSRTPRAGKSAIPPMSSYFDAQDNIPPADGGKTPTAPGSRSPKQIPAAVSSALTATQPTSVLAGPESDLTESGAETDVSFSSFTDTDGETESDVASNGQPSPELDDSTTTPVAYTSTRPTHSTQPSDDFVVVQPPTPGARIPDRTQESYRPSLYHQASRSLVNLSTASDRRMDFDPLGLTKKEVAPVNTLGPDSSVLKSSAIFNPSFSLEADQPTKSPTVQKNPSGPSTELPVGSPSAYNAHVYRSPPPPMTPLPVDGMLRRRKSMSDVQTSPPEYTPPEPGSKIPRPREEEGKEPLPAYTCQVHIEGFIPKKMEFAAPGQQARDRAWKRQYIVLHGTCLRIYKQDPRRYLIRPTSPSDGAVPETIDQVDNAAPHVHFPGVAAPEVRPPLRVVNPAASNSSVTSGPTAANASLQIRRASETSSNGESTSSSRRGSIVGGSTRRRSVDANSNFSSFGSSSGATGSNSSINRTAANMLRRGSIPSSASPYNTSSVSSSIGHSNLNSNVNLGQAIGSGNQLSFPETIKTRIADSDDPGIIRIPKSTGSTGSVSQTGSNPIHLPFHGNNQLIKSYTLQNAESGLAADYLKKKNVIRVRVQGEQFLLQMDSPKDVVNWIEAFQAGTNVSLDLDDRPMPKIITLPRRRRRRRYPGETDPVNPDAVQDGVEDTPEANVRAAAASDPSVMGVNDSMERMLGEDHGREASDVV</sequence>
<feature type="compositionally biased region" description="Low complexity" evidence="1">
    <location>
        <begin position="817"/>
        <end position="834"/>
    </location>
</feature>
<proteinExistence type="predicted"/>
<feature type="region of interest" description="Disordered" evidence="1">
    <location>
        <begin position="1236"/>
        <end position="1404"/>
    </location>
</feature>
<feature type="region of interest" description="Disordered" evidence="1">
    <location>
        <begin position="989"/>
        <end position="1008"/>
    </location>
</feature>
<feature type="compositionally biased region" description="Polar residues" evidence="1">
    <location>
        <begin position="1466"/>
        <end position="1480"/>
    </location>
</feature>
<dbReference type="SMART" id="SM00233">
    <property type="entry name" value="PH"/>
    <property type="match status" value="1"/>
</dbReference>
<feature type="region of interest" description="Disordered" evidence="1">
    <location>
        <begin position="1460"/>
        <end position="1548"/>
    </location>
</feature>
<feature type="compositionally biased region" description="Polar residues" evidence="1">
    <location>
        <begin position="1070"/>
        <end position="1097"/>
    </location>
</feature>
<dbReference type="InterPro" id="IPR001849">
    <property type="entry name" value="PH_domain"/>
</dbReference>
<feature type="compositionally biased region" description="Low complexity" evidence="1">
    <location>
        <begin position="929"/>
        <end position="946"/>
    </location>
</feature>
<feature type="region of interest" description="Disordered" evidence="1">
    <location>
        <begin position="1132"/>
        <end position="1172"/>
    </location>
</feature>
<dbReference type="Gene3D" id="2.30.29.30">
    <property type="entry name" value="Pleckstrin-homology domain (PH domain)/Phosphotyrosine-binding domain (PTB)"/>
    <property type="match status" value="2"/>
</dbReference>
<dbReference type="InterPro" id="IPR001214">
    <property type="entry name" value="SET_dom"/>
</dbReference>
<dbReference type="PANTHER" id="PTHR37283">
    <property type="entry name" value="PH DOMAIN-CONTAINING PROTEIN YHR131C"/>
    <property type="match status" value="1"/>
</dbReference>
<evidence type="ECO:0000313" key="3">
    <source>
        <dbReference type="EMBL" id="CDZ97388.1"/>
    </source>
</evidence>
<feature type="region of interest" description="Disordered" evidence="1">
    <location>
        <begin position="809"/>
        <end position="868"/>
    </location>
</feature>
<dbReference type="PROSITE" id="PS50003">
    <property type="entry name" value="PH_DOMAIN"/>
    <property type="match status" value="1"/>
</dbReference>
<feature type="compositionally biased region" description="Basic and acidic residues" evidence="1">
    <location>
        <begin position="1939"/>
        <end position="1956"/>
    </location>
</feature>
<dbReference type="InterPro" id="IPR046341">
    <property type="entry name" value="SET_dom_sf"/>
</dbReference>
<evidence type="ECO:0000256" key="1">
    <source>
        <dbReference type="SAM" id="MobiDB-lite"/>
    </source>
</evidence>
<protein>
    <submittedName>
        <fullName evidence="3">Ph domain protein</fullName>
    </submittedName>
</protein>
<dbReference type="PANTHER" id="PTHR37283:SF1">
    <property type="entry name" value="PH DOMAIN-CONTAINING PROTEIN YHR131C"/>
    <property type="match status" value="1"/>
</dbReference>
<feature type="compositionally biased region" description="Acidic residues" evidence="1">
    <location>
        <begin position="1032"/>
        <end position="1048"/>
    </location>
</feature>
<reference evidence="3" key="1">
    <citation type="submission" date="2014-08" db="EMBL/GenBank/DDBJ databases">
        <authorList>
            <person name="Sharma Rahul"/>
            <person name="Thines Marco"/>
        </authorList>
    </citation>
    <scope>NUCLEOTIDE SEQUENCE</scope>
</reference>
<name>A0A0F7SI44_PHARH</name>
<feature type="region of interest" description="Disordered" evidence="1">
    <location>
        <begin position="1784"/>
        <end position="1804"/>
    </location>
</feature>
<dbReference type="Pfam" id="PF00856">
    <property type="entry name" value="SET"/>
    <property type="match status" value="1"/>
</dbReference>
<evidence type="ECO:0000259" key="2">
    <source>
        <dbReference type="PROSITE" id="PS50003"/>
    </source>
</evidence>
<organism evidence="3">
    <name type="scientific">Phaffia rhodozyma</name>
    <name type="common">Yeast</name>
    <name type="synonym">Xanthophyllomyces dendrorhous</name>
    <dbReference type="NCBI Taxonomy" id="264483"/>
    <lineage>
        <taxon>Eukaryota</taxon>
        <taxon>Fungi</taxon>
        <taxon>Dikarya</taxon>
        <taxon>Basidiomycota</taxon>
        <taxon>Agaricomycotina</taxon>
        <taxon>Tremellomycetes</taxon>
        <taxon>Cystofilobasidiales</taxon>
        <taxon>Mrakiaceae</taxon>
        <taxon>Phaffia</taxon>
    </lineage>
</organism>
<dbReference type="EMBL" id="LN483167">
    <property type="protein sequence ID" value="CDZ97388.1"/>
    <property type="molecule type" value="Genomic_DNA"/>
</dbReference>
<feature type="compositionally biased region" description="Low complexity" evidence="1">
    <location>
        <begin position="1794"/>
        <end position="1804"/>
    </location>
</feature>
<feature type="region of interest" description="Disordered" evidence="1">
    <location>
        <begin position="1894"/>
        <end position="1956"/>
    </location>
</feature>